<sequence length="152" mass="17463">MVRQTCQLLSSSKELKSVKAVIKLLGLKNKNVLSRKVLAHTFSGNFRTLFVHFAVDVNDQQLSQLAHNFNDPKKCAKLNKKITVTITKELQSGQDVIFIVRHLLLNKRIFFLAWKNVIVELTKRQNIVKQVPHSNLNTALNNTIRYKKVTNK</sequence>
<evidence type="ECO:0000313" key="1">
    <source>
        <dbReference type="EMBL" id="ETO03525.1"/>
    </source>
</evidence>
<organism evidence="1 2">
    <name type="scientific">Reticulomyxa filosa</name>
    <dbReference type="NCBI Taxonomy" id="46433"/>
    <lineage>
        <taxon>Eukaryota</taxon>
        <taxon>Sar</taxon>
        <taxon>Rhizaria</taxon>
        <taxon>Retaria</taxon>
        <taxon>Foraminifera</taxon>
        <taxon>Monothalamids</taxon>
        <taxon>Reticulomyxidae</taxon>
        <taxon>Reticulomyxa</taxon>
    </lineage>
</organism>
<accession>X6LRZ5</accession>
<name>X6LRZ5_RETFI</name>
<proteinExistence type="predicted"/>
<dbReference type="Proteomes" id="UP000023152">
    <property type="component" value="Unassembled WGS sequence"/>
</dbReference>
<reference evidence="1 2" key="1">
    <citation type="journal article" date="2013" name="Curr. Biol.">
        <title>The Genome of the Foraminiferan Reticulomyxa filosa.</title>
        <authorList>
            <person name="Glockner G."/>
            <person name="Hulsmann N."/>
            <person name="Schleicher M."/>
            <person name="Noegel A.A."/>
            <person name="Eichinger L."/>
            <person name="Gallinger C."/>
            <person name="Pawlowski J."/>
            <person name="Sierra R."/>
            <person name="Euteneuer U."/>
            <person name="Pillet L."/>
            <person name="Moustafa A."/>
            <person name="Platzer M."/>
            <person name="Groth M."/>
            <person name="Szafranski K."/>
            <person name="Schliwa M."/>
        </authorList>
    </citation>
    <scope>NUCLEOTIDE SEQUENCE [LARGE SCALE GENOMIC DNA]</scope>
</reference>
<comment type="caution">
    <text evidence="1">The sequence shown here is derived from an EMBL/GenBank/DDBJ whole genome shotgun (WGS) entry which is preliminary data.</text>
</comment>
<protein>
    <submittedName>
        <fullName evidence="1">Uncharacterized protein</fullName>
    </submittedName>
</protein>
<dbReference type="EMBL" id="ASPP01033059">
    <property type="protein sequence ID" value="ETO03525.1"/>
    <property type="molecule type" value="Genomic_DNA"/>
</dbReference>
<gene>
    <name evidence="1" type="ORF">RFI_33880</name>
</gene>
<dbReference type="AlphaFoldDB" id="X6LRZ5"/>
<keyword evidence="2" id="KW-1185">Reference proteome</keyword>
<evidence type="ECO:0000313" key="2">
    <source>
        <dbReference type="Proteomes" id="UP000023152"/>
    </source>
</evidence>